<accession>A0A131YF76</accession>
<organism evidence="3">
    <name type="scientific">Rhipicephalus appendiculatus</name>
    <name type="common">Brown ear tick</name>
    <dbReference type="NCBI Taxonomy" id="34631"/>
    <lineage>
        <taxon>Eukaryota</taxon>
        <taxon>Metazoa</taxon>
        <taxon>Ecdysozoa</taxon>
        <taxon>Arthropoda</taxon>
        <taxon>Chelicerata</taxon>
        <taxon>Arachnida</taxon>
        <taxon>Acari</taxon>
        <taxon>Parasitiformes</taxon>
        <taxon>Ixodida</taxon>
        <taxon>Ixodoidea</taxon>
        <taxon>Ixodidae</taxon>
        <taxon>Rhipicephalinae</taxon>
        <taxon>Rhipicephalus</taxon>
        <taxon>Rhipicephalus</taxon>
    </lineage>
</organism>
<sequence>MTSVHLVLLVLSKTALGYGKMPCEKSCAKIWCPAVRDPQMNNYLADAPIDPEVDAVLTSISTDEKNACIHVWCPKVQLPCLNTWIKNDSIDPEATTAALTEEDSKKEEKTETNEGDVVEGSTDVNSLSYDSAGGWDIGCSNPGTNDGMGCLLFYWGGQRNSRKGIRRSCMVGKCYGGRCVPHRYGECATA</sequence>
<name>A0A131YF76_RHIAP</name>
<evidence type="ECO:0000313" key="3">
    <source>
        <dbReference type="EMBL" id="JAP77919.1"/>
    </source>
</evidence>
<reference evidence="3" key="1">
    <citation type="journal article" date="2016" name="Ticks Tick Borne Dis.">
        <title>De novo assembly and annotation of the salivary gland transcriptome of Rhipicephalus appendiculatus male and female ticks during blood feeding.</title>
        <authorList>
            <person name="de Castro M.H."/>
            <person name="de Klerk D."/>
            <person name="Pienaar R."/>
            <person name="Latif A.A."/>
            <person name="Rees D.J."/>
            <person name="Mans B.J."/>
        </authorList>
    </citation>
    <scope>NUCLEOTIDE SEQUENCE</scope>
    <source>
        <tissue evidence="3">Salivary glands</tissue>
    </source>
</reference>
<protein>
    <recommendedName>
        <fullName evidence="4">Basic tail secreted protein</fullName>
    </recommendedName>
</protein>
<feature type="region of interest" description="Disordered" evidence="1">
    <location>
        <begin position="98"/>
        <end position="123"/>
    </location>
</feature>
<dbReference type="AlphaFoldDB" id="A0A131YF76"/>
<feature type="chain" id="PRO_5007285007" description="Basic tail secreted protein" evidence="2">
    <location>
        <begin position="20"/>
        <end position="190"/>
    </location>
</feature>
<feature type="signal peptide" evidence="2">
    <location>
        <begin position="1"/>
        <end position="19"/>
    </location>
</feature>
<evidence type="ECO:0000256" key="2">
    <source>
        <dbReference type="SAM" id="SignalP"/>
    </source>
</evidence>
<keyword evidence="2" id="KW-0732">Signal</keyword>
<evidence type="ECO:0000256" key="1">
    <source>
        <dbReference type="SAM" id="MobiDB-lite"/>
    </source>
</evidence>
<proteinExistence type="predicted"/>
<dbReference type="EMBL" id="GEDV01010638">
    <property type="protein sequence ID" value="JAP77919.1"/>
    <property type="molecule type" value="Transcribed_RNA"/>
</dbReference>
<feature type="compositionally biased region" description="Basic and acidic residues" evidence="1">
    <location>
        <begin position="102"/>
        <end position="112"/>
    </location>
</feature>
<evidence type="ECO:0008006" key="4">
    <source>
        <dbReference type="Google" id="ProtNLM"/>
    </source>
</evidence>